<dbReference type="RefSeq" id="WP_111438542.1">
    <property type="nucleotide sequence ID" value="NZ_QKZI01000001.1"/>
</dbReference>
<evidence type="ECO:0000313" key="1">
    <source>
        <dbReference type="EMBL" id="PZX07939.1"/>
    </source>
</evidence>
<dbReference type="OrthoDB" id="2980727at2"/>
<evidence type="ECO:0000313" key="2">
    <source>
        <dbReference type="Proteomes" id="UP000248646"/>
    </source>
</evidence>
<comment type="caution">
    <text evidence="1">The sequence shown here is derived from an EMBL/GenBank/DDBJ whole genome shotgun (WGS) entry which is preliminary data.</text>
</comment>
<protein>
    <submittedName>
        <fullName evidence="1">Uncharacterized protein</fullName>
    </submittedName>
</protein>
<organism evidence="1 2">
    <name type="scientific">Psychrobacillus insolitus</name>
    <dbReference type="NCBI Taxonomy" id="1461"/>
    <lineage>
        <taxon>Bacteria</taxon>
        <taxon>Bacillati</taxon>
        <taxon>Bacillota</taxon>
        <taxon>Bacilli</taxon>
        <taxon>Bacillales</taxon>
        <taxon>Bacillaceae</taxon>
        <taxon>Psychrobacillus</taxon>
    </lineage>
</organism>
<accession>A0A2W7NBV8</accession>
<dbReference type="AlphaFoldDB" id="A0A2W7NBV8"/>
<dbReference type="Proteomes" id="UP000248646">
    <property type="component" value="Unassembled WGS sequence"/>
</dbReference>
<gene>
    <name evidence="1" type="ORF">C7437_1011061</name>
</gene>
<reference evidence="1 2" key="1">
    <citation type="submission" date="2018-06" db="EMBL/GenBank/DDBJ databases">
        <title>Genomic Encyclopedia of Type Strains, Phase IV (KMG-IV): sequencing the most valuable type-strain genomes for metagenomic binning, comparative biology and taxonomic classification.</title>
        <authorList>
            <person name="Goeker M."/>
        </authorList>
    </citation>
    <scope>NUCLEOTIDE SEQUENCE [LARGE SCALE GENOMIC DNA]</scope>
    <source>
        <strain evidence="1 2">DSM 5</strain>
    </source>
</reference>
<dbReference type="EMBL" id="QKZI01000001">
    <property type="protein sequence ID" value="PZX07939.1"/>
    <property type="molecule type" value="Genomic_DNA"/>
</dbReference>
<keyword evidence="2" id="KW-1185">Reference proteome</keyword>
<name>A0A2W7NBV8_9BACI</name>
<sequence>MDLIRENLSAWLEVEQGILDEVAHDVANSDSIEEMVIAKQAYTIQQTKVETIMAAMKIAE</sequence>
<proteinExistence type="predicted"/>